<dbReference type="Proteomes" id="UP000250245">
    <property type="component" value="Unassembled WGS sequence"/>
</dbReference>
<protein>
    <recommendedName>
        <fullName evidence="1">THUMP-like domain-containing protein</fullName>
    </recommendedName>
</protein>
<dbReference type="InterPro" id="IPR041497">
    <property type="entry name" value="Thump-like"/>
</dbReference>
<dbReference type="InterPro" id="IPR029063">
    <property type="entry name" value="SAM-dependent_MTases_sf"/>
</dbReference>
<accession>A0A2X3AT75</accession>
<dbReference type="OMA" id="RWIIDPD"/>
<gene>
    <name evidence="2" type="ORF">NCTC11820_01072</name>
</gene>
<organism evidence="2 3">
    <name type="scientific">Mobiluncus curtisii</name>
    <dbReference type="NCBI Taxonomy" id="2051"/>
    <lineage>
        <taxon>Bacteria</taxon>
        <taxon>Bacillati</taxon>
        <taxon>Actinomycetota</taxon>
        <taxon>Actinomycetes</taxon>
        <taxon>Actinomycetales</taxon>
        <taxon>Actinomycetaceae</taxon>
        <taxon>Mobiluncus</taxon>
    </lineage>
</organism>
<name>A0A2X3AT75_9ACTO</name>
<evidence type="ECO:0000313" key="2">
    <source>
        <dbReference type="EMBL" id="SQB64720.1"/>
    </source>
</evidence>
<feature type="domain" description="THUMP-like" evidence="1">
    <location>
        <begin position="342"/>
        <end position="417"/>
    </location>
</feature>
<proteinExistence type="predicted"/>
<dbReference type="AlphaFoldDB" id="A0A2X3AT75"/>
<dbReference type="RefSeq" id="WP_013189447.1">
    <property type="nucleotide sequence ID" value="NZ_CP068112.1"/>
</dbReference>
<dbReference type="EMBL" id="UASJ01000001">
    <property type="protein sequence ID" value="SQB64720.1"/>
    <property type="molecule type" value="Genomic_DNA"/>
</dbReference>
<dbReference type="Gene3D" id="3.40.50.150">
    <property type="entry name" value="Vaccinia Virus protein VP39"/>
    <property type="match status" value="1"/>
</dbReference>
<dbReference type="Pfam" id="PF18096">
    <property type="entry name" value="Thump_like"/>
    <property type="match status" value="1"/>
</dbReference>
<evidence type="ECO:0000313" key="3">
    <source>
        <dbReference type="Proteomes" id="UP000250245"/>
    </source>
</evidence>
<dbReference type="GeneID" id="55565626"/>
<evidence type="ECO:0000259" key="1">
    <source>
        <dbReference type="Pfam" id="PF18096"/>
    </source>
</evidence>
<sequence length="421" mass="45859">MAENSLAPLLHKEGFQLLESLGTLGPYSPTLADKLSAGLRKRGVAPALVAAILTQLELREAARAKFGDFARGMLFTRNGLEQATRLPVAAVHAGRFRDAGCHQVADLGCGLGTESLALAGLGMLVTAFELDEATAAAALLNLRAYPEARVTQADILELDWDQLRAEGVDGAFADPARRDSSGRRLQPESWKPPLSRILAWQDEIPHGNLGVKIAPGINYQVLPAQGEIQWISVGGELVEAGIWLGDLIRQKGRSALLMDNNGKIVVTLHDETAAPCNTPARLSETIATEDELGKWIFEPDDAIIRAGLLAQIAEQTYTKTVSEKIAYLTKDSDPNGADTKLGSWFETLAVLPLDEKKIRTVLKTRPIRSLEIKKRGANVSPAQLRRKVLTKTVKDGEDLTLIATRLGRRHRAILCRRRTEI</sequence>
<reference evidence="2 3" key="1">
    <citation type="submission" date="2018-06" db="EMBL/GenBank/DDBJ databases">
        <authorList>
            <consortium name="Pathogen Informatics"/>
            <person name="Doyle S."/>
        </authorList>
    </citation>
    <scope>NUCLEOTIDE SEQUENCE [LARGE SCALE GENOMIC DNA]</scope>
    <source>
        <strain evidence="2 3">NCTC11820</strain>
    </source>
</reference>
<dbReference type="SUPFAM" id="SSF53335">
    <property type="entry name" value="S-adenosyl-L-methionine-dependent methyltransferases"/>
    <property type="match status" value="1"/>
</dbReference>